<comment type="caution">
    <text evidence="1">The sequence shown here is derived from an EMBL/GenBank/DDBJ whole genome shotgun (WGS) entry which is preliminary data.</text>
</comment>
<reference evidence="1" key="1">
    <citation type="submission" date="2020-05" db="EMBL/GenBank/DDBJ databases">
        <authorList>
            <person name="Delgado-Blas J."/>
        </authorList>
    </citation>
    <scope>NUCLEOTIDE SEQUENCE</scope>
    <source>
        <strain evidence="1">BB1453</strain>
    </source>
</reference>
<proteinExistence type="predicted"/>
<gene>
    <name evidence="1" type="ORF">GHA_02456</name>
</gene>
<organism evidence="1 2">
    <name type="scientific">Providencia rettgeri</name>
    <dbReference type="NCBI Taxonomy" id="587"/>
    <lineage>
        <taxon>Bacteria</taxon>
        <taxon>Pseudomonadati</taxon>
        <taxon>Pseudomonadota</taxon>
        <taxon>Gammaproteobacteria</taxon>
        <taxon>Enterobacterales</taxon>
        <taxon>Morganellaceae</taxon>
        <taxon>Providencia</taxon>
    </lineage>
</organism>
<dbReference type="EMBL" id="CAHPSF010000006">
    <property type="protein sequence ID" value="CAB5698677.1"/>
    <property type="molecule type" value="Genomic_DNA"/>
</dbReference>
<accession>A0A9N8D1W5</accession>
<name>A0A9N8D1W5_PRORE</name>
<evidence type="ECO:0000313" key="1">
    <source>
        <dbReference type="EMBL" id="CAB5698677.1"/>
    </source>
</evidence>
<evidence type="ECO:0000313" key="2">
    <source>
        <dbReference type="Proteomes" id="UP000834611"/>
    </source>
</evidence>
<dbReference type="AlphaFoldDB" id="A0A9N8D1W5"/>
<sequence length="29" mass="3531">MVTSKIIYVRKITFFTMVNLVKEQQEKQK</sequence>
<dbReference type="Proteomes" id="UP000834611">
    <property type="component" value="Unassembled WGS sequence"/>
</dbReference>
<protein>
    <submittedName>
        <fullName evidence="1">Uncharacterized protein</fullName>
    </submittedName>
</protein>